<feature type="transmembrane region" description="Helical" evidence="1">
    <location>
        <begin position="22"/>
        <end position="39"/>
    </location>
</feature>
<keyword evidence="1" id="KW-1133">Transmembrane helix</keyword>
<protein>
    <submittedName>
        <fullName evidence="2">Uncharacterized protein</fullName>
    </submittedName>
</protein>
<dbReference type="PANTHER" id="PTHR38337:SF1">
    <property type="entry name" value="GUSTATORY RECEPTOR"/>
    <property type="match status" value="1"/>
</dbReference>
<keyword evidence="1" id="KW-0472">Membrane</keyword>
<accession>A0ABD1DE12</accession>
<gene>
    <name evidence="2" type="ORF">pipiens_009372</name>
</gene>
<comment type="caution">
    <text evidence="2">The sequence shown here is derived from an EMBL/GenBank/DDBJ whole genome shotgun (WGS) entry which is preliminary data.</text>
</comment>
<dbReference type="Proteomes" id="UP001562425">
    <property type="component" value="Unassembled WGS sequence"/>
</dbReference>
<keyword evidence="3" id="KW-1185">Reference proteome</keyword>
<feature type="transmembrane region" description="Helical" evidence="1">
    <location>
        <begin position="51"/>
        <end position="69"/>
    </location>
</feature>
<keyword evidence="1" id="KW-0812">Transmembrane</keyword>
<evidence type="ECO:0000313" key="3">
    <source>
        <dbReference type="Proteomes" id="UP001562425"/>
    </source>
</evidence>
<reference evidence="2 3" key="1">
    <citation type="submission" date="2024-05" db="EMBL/GenBank/DDBJ databases">
        <title>Culex pipiens pipiens assembly and annotation.</title>
        <authorList>
            <person name="Alout H."/>
            <person name="Durand T."/>
        </authorList>
    </citation>
    <scope>NUCLEOTIDE SEQUENCE [LARGE SCALE GENOMIC DNA]</scope>
    <source>
        <strain evidence="2">HA-2024</strain>
        <tissue evidence="2">Whole body</tissue>
    </source>
</reference>
<dbReference type="AlphaFoldDB" id="A0ABD1DE12"/>
<evidence type="ECO:0000313" key="2">
    <source>
        <dbReference type="EMBL" id="KAL1397916.1"/>
    </source>
</evidence>
<name>A0ABD1DE12_CULPP</name>
<sequence length="73" mass="8164">MIDEITQSEPTSVILRYCKKEFLRPFVCILGLVGLRPNAVDRDLATLLGHLQSITVLALLLAGYVLQYLSGFR</sequence>
<evidence type="ECO:0000256" key="1">
    <source>
        <dbReference type="SAM" id="Phobius"/>
    </source>
</evidence>
<proteinExistence type="predicted"/>
<organism evidence="2 3">
    <name type="scientific">Culex pipiens pipiens</name>
    <name type="common">Northern house mosquito</name>
    <dbReference type="NCBI Taxonomy" id="38569"/>
    <lineage>
        <taxon>Eukaryota</taxon>
        <taxon>Metazoa</taxon>
        <taxon>Ecdysozoa</taxon>
        <taxon>Arthropoda</taxon>
        <taxon>Hexapoda</taxon>
        <taxon>Insecta</taxon>
        <taxon>Pterygota</taxon>
        <taxon>Neoptera</taxon>
        <taxon>Endopterygota</taxon>
        <taxon>Diptera</taxon>
        <taxon>Nematocera</taxon>
        <taxon>Culicoidea</taxon>
        <taxon>Culicidae</taxon>
        <taxon>Culicinae</taxon>
        <taxon>Culicini</taxon>
        <taxon>Culex</taxon>
        <taxon>Culex</taxon>
    </lineage>
</organism>
<dbReference type="PANTHER" id="PTHR38337">
    <property type="entry name" value="AGAP010540-PA"/>
    <property type="match status" value="1"/>
</dbReference>
<dbReference type="EMBL" id="JBEHCU010006084">
    <property type="protein sequence ID" value="KAL1397916.1"/>
    <property type="molecule type" value="Genomic_DNA"/>
</dbReference>